<dbReference type="HOGENOM" id="CLU_1816044_0_0_1"/>
<organism evidence="1 2">
    <name type="scientific">Heterobasidion irregulare (strain TC 32-1)</name>
    <dbReference type="NCBI Taxonomy" id="747525"/>
    <lineage>
        <taxon>Eukaryota</taxon>
        <taxon>Fungi</taxon>
        <taxon>Dikarya</taxon>
        <taxon>Basidiomycota</taxon>
        <taxon>Agaricomycotina</taxon>
        <taxon>Agaricomycetes</taxon>
        <taxon>Russulales</taxon>
        <taxon>Bondarzewiaceae</taxon>
        <taxon>Heterobasidion</taxon>
        <taxon>Heterobasidion annosum species complex</taxon>
    </lineage>
</organism>
<keyword evidence="2" id="KW-1185">Reference proteome</keyword>
<reference evidence="1 2" key="1">
    <citation type="journal article" date="2012" name="New Phytol.">
        <title>Insight into trade-off between wood decay and parasitism from the genome of a fungal forest pathogen.</title>
        <authorList>
            <person name="Olson A."/>
            <person name="Aerts A."/>
            <person name="Asiegbu F."/>
            <person name="Belbahri L."/>
            <person name="Bouzid O."/>
            <person name="Broberg A."/>
            <person name="Canback B."/>
            <person name="Coutinho P.M."/>
            <person name="Cullen D."/>
            <person name="Dalman K."/>
            <person name="Deflorio G."/>
            <person name="van Diepen L.T."/>
            <person name="Dunand C."/>
            <person name="Duplessis S."/>
            <person name="Durling M."/>
            <person name="Gonthier P."/>
            <person name="Grimwood J."/>
            <person name="Fossdal C.G."/>
            <person name="Hansson D."/>
            <person name="Henrissat B."/>
            <person name="Hietala A."/>
            <person name="Himmelstrand K."/>
            <person name="Hoffmeister D."/>
            <person name="Hogberg N."/>
            <person name="James T.Y."/>
            <person name="Karlsson M."/>
            <person name="Kohler A."/>
            <person name="Kues U."/>
            <person name="Lee Y.H."/>
            <person name="Lin Y.C."/>
            <person name="Lind M."/>
            <person name="Lindquist E."/>
            <person name="Lombard V."/>
            <person name="Lucas S."/>
            <person name="Lunden K."/>
            <person name="Morin E."/>
            <person name="Murat C."/>
            <person name="Park J."/>
            <person name="Raffaello T."/>
            <person name="Rouze P."/>
            <person name="Salamov A."/>
            <person name="Schmutz J."/>
            <person name="Solheim H."/>
            <person name="Stahlberg J."/>
            <person name="Velez H."/>
            <person name="de Vries R.P."/>
            <person name="Wiebenga A."/>
            <person name="Woodward S."/>
            <person name="Yakovlev I."/>
            <person name="Garbelotto M."/>
            <person name="Martin F."/>
            <person name="Grigoriev I.V."/>
            <person name="Stenlid J."/>
        </authorList>
    </citation>
    <scope>NUCLEOTIDE SEQUENCE [LARGE SCALE GENOMIC DNA]</scope>
    <source>
        <strain evidence="1 2">TC 32-1</strain>
    </source>
</reference>
<sequence>MGLTLPDDRPGVHAFCTAFIQAAIMSLSDYRFIHANTNQDYPSTQGYLKTRRPASSLPRWTAVRRAPQFPSLPGLGLCVGCSSCSLKICTALLNLTEHIPSSPPHNRARYFPSPPPTREYWEARCTAPQRRIRSSRMTGRRG</sequence>
<proteinExistence type="predicted"/>
<accession>W4KIC5</accession>
<gene>
    <name evidence="1" type="ORF">HETIRDRAFT_407343</name>
</gene>
<dbReference type="Proteomes" id="UP000030671">
    <property type="component" value="Unassembled WGS sequence"/>
</dbReference>
<dbReference type="KEGG" id="hir:HETIRDRAFT_407343"/>
<name>W4KIC5_HETIT</name>
<evidence type="ECO:0000313" key="1">
    <source>
        <dbReference type="EMBL" id="ETW85065.1"/>
    </source>
</evidence>
<evidence type="ECO:0000313" key="2">
    <source>
        <dbReference type="Proteomes" id="UP000030671"/>
    </source>
</evidence>
<dbReference type="RefSeq" id="XP_009541955.1">
    <property type="nucleotide sequence ID" value="XM_009543660.1"/>
</dbReference>
<dbReference type="GeneID" id="20672590"/>
<dbReference type="EMBL" id="KI925455">
    <property type="protein sequence ID" value="ETW85065.1"/>
    <property type="molecule type" value="Genomic_DNA"/>
</dbReference>
<dbReference type="AlphaFoldDB" id="W4KIC5"/>
<dbReference type="InParanoid" id="W4KIC5"/>
<protein>
    <submittedName>
        <fullName evidence="1">Uncharacterized protein</fullName>
    </submittedName>
</protein>